<evidence type="ECO:0000256" key="16">
    <source>
        <dbReference type="RuleBase" id="RU000532"/>
    </source>
</evidence>
<feature type="binding site" evidence="14">
    <location>
        <position position="152"/>
    </location>
    <ligand>
        <name>(2R)-3-phosphoglycerate</name>
        <dbReference type="ChEBI" id="CHEBI:58272"/>
    </ligand>
</feature>
<dbReference type="UniPathway" id="UPA00109">
    <property type="reaction ID" value="UER00185"/>
</dbReference>
<evidence type="ECO:0000256" key="6">
    <source>
        <dbReference type="ARBA" id="ARBA00016471"/>
    </source>
</evidence>
<feature type="binding site" evidence="13 14">
    <location>
        <begin position="61"/>
        <end position="64"/>
    </location>
    <ligand>
        <name>substrate</name>
    </ligand>
</feature>
<evidence type="ECO:0000256" key="12">
    <source>
        <dbReference type="ARBA" id="ARBA00023152"/>
    </source>
</evidence>
<evidence type="ECO:0000256" key="5">
    <source>
        <dbReference type="ARBA" id="ARBA00013061"/>
    </source>
</evidence>
<protein>
    <recommendedName>
        <fullName evidence="6 13">Phosphoglycerate kinase</fullName>
        <ecNumber evidence="5 13">2.7.2.3</ecNumber>
    </recommendedName>
</protein>
<sequence>MKEKKTLRDLDVKGKRVLVRVDFNVPLDEQGNIVDDTRIRASLPTIEYLLDARARIILMSHLDRPKGRDPRLSLAPVAKRLSRFVGREVKLAEDCVGESVERAVAELREGEILLLENLRFHREETEGDENFARRLARLGEVFVGDAFGTCHRKHASVYLVPKFLKPAVMGFLLEKEINYFKRAMVNPQRPVVGVLGGAKVSTKLGIVKNLLERVDKLFVGGAMAFTFLRSMGYSVGSSLVEEELVPTARDILETAKSRAVKLYLPVDFVIGREVSENTPTRVVPWQEIPQGWMGLDIGHVSLELLREIIGDAQTIIWNGPMGVFELDRFKNGTFETARMIAESSALTIAGGGDTDHAIHRAGVYNAIDFVSTGGGAFLELLKGNSLPCLEVLDDRA</sequence>
<dbReference type="EC" id="2.7.2.3" evidence="5 13"/>
<evidence type="ECO:0000256" key="10">
    <source>
        <dbReference type="ARBA" id="ARBA00022777"/>
    </source>
</evidence>
<comment type="subcellular location">
    <subcellularLocation>
        <location evidence="13">Cytoplasm</location>
    </subcellularLocation>
</comment>
<keyword evidence="11 13" id="KW-0067">ATP-binding</keyword>
<keyword evidence="12 13" id="KW-0324">Glycolysis</keyword>
<feature type="binding site" evidence="13 15">
    <location>
        <position position="203"/>
    </location>
    <ligand>
        <name>ATP</name>
        <dbReference type="ChEBI" id="CHEBI:30616"/>
    </ligand>
</feature>
<keyword evidence="9 13" id="KW-0547">Nucleotide-binding</keyword>
<dbReference type="GO" id="GO:0004618">
    <property type="term" value="F:phosphoglycerate kinase activity"/>
    <property type="evidence" value="ECO:0007669"/>
    <property type="project" value="UniProtKB-UniRule"/>
</dbReference>
<dbReference type="GO" id="GO:0006096">
    <property type="term" value="P:glycolytic process"/>
    <property type="evidence" value="ECO:0007669"/>
    <property type="project" value="UniProtKB-UniRule"/>
</dbReference>
<evidence type="ECO:0000256" key="11">
    <source>
        <dbReference type="ARBA" id="ARBA00022840"/>
    </source>
</evidence>
<feature type="binding site" evidence="14">
    <location>
        <position position="119"/>
    </location>
    <ligand>
        <name>(2R)-3-phosphoglycerate</name>
        <dbReference type="ChEBI" id="CHEBI:58272"/>
    </ligand>
</feature>
<reference evidence="17" key="1">
    <citation type="journal article" date="2020" name="mSystems">
        <title>Genome- and Community-Level Interaction Insights into Carbon Utilization and Element Cycling Functions of Hydrothermarchaeota in Hydrothermal Sediment.</title>
        <authorList>
            <person name="Zhou Z."/>
            <person name="Liu Y."/>
            <person name="Xu W."/>
            <person name="Pan J."/>
            <person name="Luo Z.H."/>
            <person name="Li M."/>
        </authorList>
    </citation>
    <scope>NUCLEOTIDE SEQUENCE [LARGE SCALE GENOMIC DNA]</scope>
    <source>
        <strain evidence="17">HyVt-501</strain>
    </source>
</reference>
<accession>A0A7C5Q9Q1</accession>
<feature type="binding site" evidence="13 15">
    <location>
        <begin position="351"/>
        <end position="354"/>
    </location>
    <ligand>
        <name>ATP</name>
        <dbReference type="ChEBI" id="CHEBI:30616"/>
    </ligand>
</feature>
<proteinExistence type="inferred from homology"/>
<dbReference type="Pfam" id="PF00162">
    <property type="entry name" value="PGK"/>
    <property type="match status" value="1"/>
</dbReference>
<keyword evidence="7 13" id="KW-0963">Cytoplasm</keyword>
<dbReference type="SUPFAM" id="SSF53748">
    <property type="entry name" value="Phosphoglycerate kinase"/>
    <property type="match status" value="1"/>
</dbReference>
<feature type="binding site" evidence="14">
    <location>
        <position position="38"/>
    </location>
    <ligand>
        <name>(2R)-3-phosphoglycerate</name>
        <dbReference type="ChEBI" id="CHEBI:58272"/>
    </ligand>
</feature>
<dbReference type="GO" id="GO:0005829">
    <property type="term" value="C:cytosol"/>
    <property type="evidence" value="ECO:0007669"/>
    <property type="project" value="TreeGrafter"/>
</dbReference>
<evidence type="ECO:0000256" key="14">
    <source>
        <dbReference type="PIRSR" id="PIRSR000724-1"/>
    </source>
</evidence>
<feature type="binding site" evidence="13 15">
    <location>
        <position position="325"/>
    </location>
    <ligand>
        <name>ATP</name>
        <dbReference type="ChEBI" id="CHEBI:30616"/>
    </ligand>
</feature>
<dbReference type="FunFam" id="3.40.50.1260:FF:000031">
    <property type="entry name" value="Phosphoglycerate kinase 1"/>
    <property type="match status" value="1"/>
</dbReference>
<feature type="binding site" evidence="13">
    <location>
        <position position="38"/>
    </location>
    <ligand>
        <name>substrate</name>
    </ligand>
</feature>
<dbReference type="Proteomes" id="UP000885792">
    <property type="component" value="Unassembled WGS sequence"/>
</dbReference>
<comment type="pathway">
    <text evidence="2 13">Carbohydrate degradation; glycolysis; pyruvate from D-glyceraldehyde 3-phosphate: step 2/5.</text>
</comment>
<dbReference type="CDD" id="cd00318">
    <property type="entry name" value="Phosphoglycerate_kinase"/>
    <property type="match status" value="1"/>
</dbReference>
<dbReference type="InterPro" id="IPR036043">
    <property type="entry name" value="Phosphoglycerate_kinase_sf"/>
</dbReference>
<dbReference type="PROSITE" id="PS00111">
    <property type="entry name" value="PGLYCERATE_KINASE"/>
    <property type="match status" value="1"/>
</dbReference>
<dbReference type="GO" id="GO:0005524">
    <property type="term" value="F:ATP binding"/>
    <property type="evidence" value="ECO:0007669"/>
    <property type="project" value="UniProtKB-KW"/>
</dbReference>
<evidence type="ECO:0000256" key="4">
    <source>
        <dbReference type="ARBA" id="ARBA00011245"/>
    </source>
</evidence>
<evidence type="ECO:0000256" key="13">
    <source>
        <dbReference type="HAMAP-Rule" id="MF_00145"/>
    </source>
</evidence>
<dbReference type="HAMAP" id="MF_00145">
    <property type="entry name" value="Phosphoglyc_kinase"/>
    <property type="match status" value="1"/>
</dbReference>
<feature type="binding site" evidence="13 15">
    <location>
        <position position="294"/>
    </location>
    <ligand>
        <name>ATP</name>
        <dbReference type="ChEBI" id="CHEBI:30616"/>
    </ligand>
</feature>
<dbReference type="GO" id="GO:0043531">
    <property type="term" value="F:ADP binding"/>
    <property type="evidence" value="ECO:0007669"/>
    <property type="project" value="TreeGrafter"/>
</dbReference>
<feature type="binding site" evidence="13">
    <location>
        <position position="152"/>
    </location>
    <ligand>
        <name>substrate</name>
    </ligand>
</feature>
<dbReference type="PANTHER" id="PTHR11406">
    <property type="entry name" value="PHOSPHOGLYCERATE KINASE"/>
    <property type="match status" value="1"/>
</dbReference>
<evidence type="ECO:0000256" key="9">
    <source>
        <dbReference type="ARBA" id="ARBA00022741"/>
    </source>
</evidence>
<feature type="binding site" evidence="13 14">
    <location>
        <begin position="22"/>
        <end position="24"/>
    </location>
    <ligand>
        <name>substrate</name>
    </ligand>
</feature>
<evidence type="ECO:0000256" key="3">
    <source>
        <dbReference type="ARBA" id="ARBA00008982"/>
    </source>
</evidence>
<keyword evidence="8 13" id="KW-0808">Transferase</keyword>
<dbReference type="Gene3D" id="3.40.50.1260">
    <property type="entry name" value="Phosphoglycerate kinase, N-terminal domain"/>
    <property type="match status" value="2"/>
</dbReference>
<evidence type="ECO:0000256" key="7">
    <source>
        <dbReference type="ARBA" id="ARBA00022490"/>
    </source>
</evidence>
<comment type="catalytic activity">
    <reaction evidence="1 13 16">
        <text>(2R)-3-phosphoglycerate + ATP = (2R)-3-phospho-glyceroyl phosphate + ADP</text>
        <dbReference type="Rhea" id="RHEA:14801"/>
        <dbReference type="ChEBI" id="CHEBI:30616"/>
        <dbReference type="ChEBI" id="CHEBI:57604"/>
        <dbReference type="ChEBI" id="CHEBI:58272"/>
        <dbReference type="ChEBI" id="CHEBI:456216"/>
        <dbReference type="EC" id="2.7.2.3"/>
    </reaction>
</comment>
<dbReference type="InterPro" id="IPR001576">
    <property type="entry name" value="Phosphoglycerate_kinase"/>
</dbReference>
<evidence type="ECO:0000256" key="8">
    <source>
        <dbReference type="ARBA" id="ARBA00022679"/>
    </source>
</evidence>
<dbReference type="FunFam" id="3.40.50.1260:FF:000006">
    <property type="entry name" value="Phosphoglycerate kinase"/>
    <property type="match status" value="1"/>
</dbReference>
<evidence type="ECO:0000256" key="2">
    <source>
        <dbReference type="ARBA" id="ARBA00004838"/>
    </source>
</evidence>
<dbReference type="EMBL" id="DRNB01000336">
    <property type="protein sequence ID" value="HHJ65015.1"/>
    <property type="molecule type" value="Genomic_DNA"/>
</dbReference>
<evidence type="ECO:0000313" key="17">
    <source>
        <dbReference type="EMBL" id="HHJ65015.1"/>
    </source>
</evidence>
<dbReference type="PANTHER" id="PTHR11406:SF23">
    <property type="entry name" value="PHOSPHOGLYCERATE KINASE 1, CHLOROPLASTIC-RELATED"/>
    <property type="match status" value="1"/>
</dbReference>
<dbReference type="GO" id="GO:0006094">
    <property type="term" value="P:gluconeogenesis"/>
    <property type="evidence" value="ECO:0007669"/>
    <property type="project" value="TreeGrafter"/>
</dbReference>
<dbReference type="PRINTS" id="PR00477">
    <property type="entry name" value="PHGLYCKINASE"/>
</dbReference>
<name>A0A7C5Q9Q1_AQUAO</name>
<gene>
    <name evidence="13" type="primary">pgk</name>
    <name evidence="17" type="ORF">ENJ61_08955</name>
</gene>
<organism evidence="17">
    <name type="scientific">Aquifex aeolicus</name>
    <dbReference type="NCBI Taxonomy" id="63363"/>
    <lineage>
        <taxon>Bacteria</taxon>
        <taxon>Pseudomonadati</taxon>
        <taxon>Aquificota</taxon>
        <taxon>Aquificia</taxon>
        <taxon>Aquificales</taxon>
        <taxon>Aquificaceae</taxon>
        <taxon>Aquifex</taxon>
    </lineage>
</organism>
<dbReference type="InterPro" id="IPR015824">
    <property type="entry name" value="Phosphoglycerate_kinase_N"/>
</dbReference>
<dbReference type="PIRSF" id="PIRSF000724">
    <property type="entry name" value="Pgk"/>
    <property type="match status" value="1"/>
</dbReference>
<feature type="binding site" evidence="13">
    <location>
        <position position="119"/>
    </location>
    <ligand>
        <name>substrate</name>
    </ligand>
</feature>
<keyword evidence="10 13" id="KW-0418">Kinase</keyword>
<dbReference type="InterPro" id="IPR015911">
    <property type="entry name" value="Phosphoglycerate_kinase_CS"/>
</dbReference>
<evidence type="ECO:0000256" key="15">
    <source>
        <dbReference type="PIRSR" id="PIRSR000724-2"/>
    </source>
</evidence>
<evidence type="ECO:0000256" key="1">
    <source>
        <dbReference type="ARBA" id="ARBA00000642"/>
    </source>
</evidence>
<dbReference type="AlphaFoldDB" id="A0A7C5Q9Q1"/>
<comment type="similarity">
    <text evidence="3 13 16">Belongs to the phosphoglycerate kinase family.</text>
</comment>
<comment type="caution">
    <text evidence="17">The sequence shown here is derived from an EMBL/GenBank/DDBJ whole genome shotgun (WGS) entry which is preliminary data.</text>
</comment>
<comment type="subunit">
    <text evidence="4 13">Monomer.</text>
</comment>